<protein>
    <submittedName>
        <fullName evidence="2">Uncharacterized protein</fullName>
    </submittedName>
</protein>
<organism evidence="2">
    <name type="scientific">Anguilla anguilla</name>
    <name type="common">European freshwater eel</name>
    <name type="synonym">Muraena anguilla</name>
    <dbReference type="NCBI Taxonomy" id="7936"/>
    <lineage>
        <taxon>Eukaryota</taxon>
        <taxon>Metazoa</taxon>
        <taxon>Chordata</taxon>
        <taxon>Craniata</taxon>
        <taxon>Vertebrata</taxon>
        <taxon>Euteleostomi</taxon>
        <taxon>Actinopterygii</taxon>
        <taxon>Neopterygii</taxon>
        <taxon>Teleostei</taxon>
        <taxon>Anguilliformes</taxon>
        <taxon>Anguillidae</taxon>
        <taxon>Anguilla</taxon>
    </lineage>
</organism>
<evidence type="ECO:0000256" key="1">
    <source>
        <dbReference type="SAM" id="MobiDB-lite"/>
    </source>
</evidence>
<feature type="region of interest" description="Disordered" evidence="1">
    <location>
        <begin position="1"/>
        <end position="25"/>
    </location>
</feature>
<reference evidence="2" key="1">
    <citation type="submission" date="2014-11" db="EMBL/GenBank/DDBJ databases">
        <authorList>
            <person name="Amaro Gonzalez C."/>
        </authorList>
    </citation>
    <scope>NUCLEOTIDE SEQUENCE</scope>
</reference>
<evidence type="ECO:0000313" key="2">
    <source>
        <dbReference type="EMBL" id="JAH69132.1"/>
    </source>
</evidence>
<proteinExistence type="predicted"/>
<accession>A0A0E9UTI1</accession>
<reference evidence="2" key="2">
    <citation type="journal article" date="2015" name="Fish Shellfish Immunol.">
        <title>Early steps in the European eel (Anguilla anguilla)-Vibrio vulnificus interaction in the gills: Role of the RtxA13 toxin.</title>
        <authorList>
            <person name="Callol A."/>
            <person name="Pajuelo D."/>
            <person name="Ebbesson L."/>
            <person name="Teles M."/>
            <person name="MacKenzie S."/>
            <person name="Amaro C."/>
        </authorList>
    </citation>
    <scope>NUCLEOTIDE SEQUENCE</scope>
</reference>
<dbReference type="AlphaFoldDB" id="A0A0E9UTI1"/>
<sequence>MTSATEHCCGLQYGPTSQKASSPSL</sequence>
<dbReference type="EMBL" id="GBXM01039445">
    <property type="protein sequence ID" value="JAH69132.1"/>
    <property type="molecule type" value="Transcribed_RNA"/>
</dbReference>
<name>A0A0E9UTI1_ANGAN</name>
<feature type="compositionally biased region" description="Polar residues" evidence="1">
    <location>
        <begin position="14"/>
        <end position="25"/>
    </location>
</feature>